<feature type="region of interest" description="Disordered" evidence="1">
    <location>
        <begin position="103"/>
        <end position="125"/>
    </location>
</feature>
<evidence type="ECO:0000313" key="2">
    <source>
        <dbReference type="EMBL" id="KAK3791783.1"/>
    </source>
</evidence>
<keyword evidence="3" id="KW-1185">Reference proteome</keyword>
<dbReference type="EMBL" id="JAWDGP010001430">
    <property type="protein sequence ID" value="KAK3791783.1"/>
    <property type="molecule type" value="Genomic_DNA"/>
</dbReference>
<evidence type="ECO:0000313" key="3">
    <source>
        <dbReference type="Proteomes" id="UP001283361"/>
    </source>
</evidence>
<dbReference type="Proteomes" id="UP001283361">
    <property type="component" value="Unassembled WGS sequence"/>
</dbReference>
<dbReference type="AlphaFoldDB" id="A0AAE1AQ06"/>
<evidence type="ECO:0000256" key="1">
    <source>
        <dbReference type="SAM" id="MobiDB-lite"/>
    </source>
</evidence>
<gene>
    <name evidence="2" type="ORF">RRG08_028931</name>
</gene>
<reference evidence="2" key="1">
    <citation type="journal article" date="2023" name="G3 (Bethesda)">
        <title>A reference genome for the long-term kleptoplast-retaining sea slug Elysia crispata morphotype clarki.</title>
        <authorList>
            <person name="Eastman K.E."/>
            <person name="Pendleton A.L."/>
            <person name="Shaikh M.A."/>
            <person name="Suttiyut T."/>
            <person name="Ogas R."/>
            <person name="Tomko P."/>
            <person name="Gavelis G."/>
            <person name="Widhalm J.R."/>
            <person name="Wisecaver J.H."/>
        </authorList>
    </citation>
    <scope>NUCLEOTIDE SEQUENCE</scope>
    <source>
        <strain evidence="2">ECLA1</strain>
    </source>
</reference>
<name>A0AAE1AQ06_9GAST</name>
<proteinExistence type="predicted"/>
<sequence>MRLEVRICRELARLSARLEADTGNLRQGCDAVSALRDLEGKLGDRLTNSMRQASSKQERIDWGITAQQLNSKMFGVVPLLTTGFMDSKVRSLRNCTGSQIPHTSNYHQTTAAKDRSRGSQSWVSNDAATRSTGLNASDLQTLTIMRIDCGFGPSPLYLQAADPLGSTPALDSFRQYLNLELHILGLTYPYVKLPAVSQLGASYLRSDVSP</sequence>
<accession>A0AAE1AQ06</accession>
<comment type="caution">
    <text evidence="2">The sequence shown here is derived from an EMBL/GenBank/DDBJ whole genome shotgun (WGS) entry which is preliminary data.</text>
</comment>
<organism evidence="2 3">
    <name type="scientific">Elysia crispata</name>
    <name type="common">lettuce slug</name>
    <dbReference type="NCBI Taxonomy" id="231223"/>
    <lineage>
        <taxon>Eukaryota</taxon>
        <taxon>Metazoa</taxon>
        <taxon>Spiralia</taxon>
        <taxon>Lophotrochozoa</taxon>
        <taxon>Mollusca</taxon>
        <taxon>Gastropoda</taxon>
        <taxon>Heterobranchia</taxon>
        <taxon>Euthyneura</taxon>
        <taxon>Panpulmonata</taxon>
        <taxon>Sacoglossa</taxon>
        <taxon>Placobranchoidea</taxon>
        <taxon>Plakobranchidae</taxon>
        <taxon>Elysia</taxon>
    </lineage>
</organism>
<protein>
    <submittedName>
        <fullName evidence="2">Uncharacterized protein</fullName>
    </submittedName>
</protein>